<feature type="transmembrane region" description="Helical" evidence="1">
    <location>
        <begin position="171"/>
        <end position="193"/>
    </location>
</feature>
<feature type="transmembrane region" description="Helical" evidence="1">
    <location>
        <begin position="85"/>
        <end position="109"/>
    </location>
</feature>
<dbReference type="Proteomes" id="UP000521379">
    <property type="component" value="Unassembled WGS sequence"/>
</dbReference>
<accession>A0A846TS27</accession>
<evidence type="ECO:0000313" key="3">
    <source>
        <dbReference type="Proteomes" id="UP000521379"/>
    </source>
</evidence>
<keyword evidence="1" id="KW-0812">Transmembrane</keyword>
<keyword evidence="3" id="KW-1185">Reference proteome</keyword>
<sequence>MTPRALRLIRGWAAAFVATTLAVLAHVAAGGQWPSVMLYVLCVALAAPVCMVLAGLGTRDSDPGRTARADRSGLSRAVRGGRKHFSGLAGMAGLGLAVLGSQTLFHVLLSLAGGYVSTTDHTGHAAHTAGAVGTQTVAASAQLVLEPVTSVSGHAAHMAHGVDGVSAAQGVLAGGHTMLLLHLVAAAVAFVVLRYGELGVLKAVATLLVRAVRLAVAVAMPWVSVRPWQPGYLQPLPARVLIWARGSLQYRGPPQAAVLA</sequence>
<protein>
    <submittedName>
        <fullName evidence="2">Uncharacterized protein</fullName>
    </submittedName>
</protein>
<proteinExistence type="predicted"/>
<evidence type="ECO:0000313" key="2">
    <source>
        <dbReference type="EMBL" id="NKE08552.1"/>
    </source>
</evidence>
<organism evidence="2 3">
    <name type="scientific">Kocuria subflava</name>
    <dbReference type="NCBI Taxonomy" id="1736139"/>
    <lineage>
        <taxon>Bacteria</taxon>
        <taxon>Bacillati</taxon>
        <taxon>Actinomycetota</taxon>
        <taxon>Actinomycetes</taxon>
        <taxon>Micrococcales</taxon>
        <taxon>Micrococcaceae</taxon>
        <taxon>Kocuria</taxon>
    </lineage>
</organism>
<keyword evidence="1" id="KW-0472">Membrane</keyword>
<name>A0A846TS27_9MICC</name>
<keyword evidence="1" id="KW-1133">Transmembrane helix</keyword>
<evidence type="ECO:0000256" key="1">
    <source>
        <dbReference type="SAM" id="Phobius"/>
    </source>
</evidence>
<comment type="caution">
    <text evidence="2">The sequence shown here is derived from an EMBL/GenBank/DDBJ whole genome shotgun (WGS) entry which is preliminary data.</text>
</comment>
<feature type="transmembrane region" description="Helical" evidence="1">
    <location>
        <begin position="12"/>
        <end position="30"/>
    </location>
</feature>
<dbReference type="AlphaFoldDB" id="A0A846TS27"/>
<reference evidence="2 3" key="1">
    <citation type="submission" date="2020-02" db="EMBL/GenBank/DDBJ databases">
        <authorList>
            <person name="Sun Q."/>
        </authorList>
    </citation>
    <scope>NUCLEOTIDE SEQUENCE [LARGE SCALE GENOMIC DNA]</scope>
    <source>
        <strain evidence="2 3">YIM 13062</strain>
    </source>
</reference>
<gene>
    <name evidence="2" type="ORF">GTW58_01040</name>
</gene>
<dbReference type="EMBL" id="JAAVUN010000001">
    <property type="protein sequence ID" value="NKE08552.1"/>
    <property type="molecule type" value="Genomic_DNA"/>
</dbReference>
<feature type="transmembrane region" description="Helical" evidence="1">
    <location>
        <begin position="36"/>
        <end position="56"/>
    </location>
</feature>
<dbReference type="RefSeq" id="WP_047692208.1">
    <property type="nucleotide sequence ID" value="NZ_JAAVUN010000001.1"/>
</dbReference>